<dbReference type="SUPFAM" id="SSF75005">
    <property type="entry name" value="Arabinanase/levansucrase/invertase"/>
    <property type="match status" value="1"/>
</dbReference>
<dbReference type="Pfam" id="PF15892">
    <property type="entry name" value="BNR_4"/>
    <property type="match status" value="1"/>
</dbReference>
<proteinExistence type="predicted"/>
<evidence type="ECO:0000313" key="2">
    <source>
        <dbReference type="EMBL" id="MBD5780103.1"/>
    </source>
</evidence>
<gene>
    <name evidence="2" type="ORF">IEN85_11430</name>
</gene>
<sequence length="459" mass="52445">MKLSFLPAKGLLLALVVVVPLQASDNYELVNRQAIDRVWSGNYVGFDFLTRGSHQYIAYYDANRQLTVMYRGGERDPFRHYKVDSWYAWDSHNYITMELDSDGHLHLLGNMHADRLEYFRTRHAHDIRSLERIRVMENEKLESAFTYPRFLKRDNGQLILKYRSGGSGDGSEIYLVYDPQEKAWSRMHEGSLIDGQGLMNAYVEGPLLGPDGRFHMAWIWRDTPDASTNHDISYARSDDLINWEDSSGKPISLPITYDKSDVVDPVPSGGGAINGNNKLGFDSKDRPVIAFHKYDENGNTQVYISRREATAWITRKVTDWKGFRWSFGGTGSLSSFDVRIRKPEQLANGKIKIPVKKLDQWYDLLLDEDSLELIETQAGYAYPPLISEVASSDAVLLNGQDSYGPDLILKTLSSQAFEDAEDEVFYLSWESQAPFRGQARDHILPPSILYLHHLKKKTD</sequence>
<keyword evidence="1" id="KW-0732">Signal</keyword>
<accession>A0A927IHV9</accession>
<keyword evidence="3" id="KW-1185">Reference proteome</keyword>
<evidence type="ECO:0000256" key="1">
    <source>
        <dbReference type="SAM" id="SignalP"/>
    </source>
</evidence>
<organism evidence="2 3">
    <name type="scientific">Pelagicoccus enzymogenes</name>
    <dbReference type="NCBI Taxonomy" id="2773457"/>
    <lineage>
        <taxon>Bacteria</taxon>
        <taxon>Pseudomonadati</taxon>
        <taxon>Verrucomicrobiota</taxon>
        <taxon>Opitutia</taxon>
        <taxon>Puniceicoccales</taxon>
        <taxon>Pelagicoccaceae</taxon>
        <taxon>Pelagicoccus</taxon>
    </lineage>
</organism>
<feature type="chain" id="PRO_5036803901" evidence="1">
    <location>
        <begin position="24"/>
        <end position="459"/>
    </location>
</feature>
<feature type="signal peptide" evidence="1">
    <location>
        <begin position="1"/>
        <end position="23"/>
    </location>
</feature>
<dbReference type="EMBL" id="JACYFG010000032">
    <property type="protein sequence ID" value="MBD5780103.1"/>
    <property type="molecule type" value="Genomic_DNA"/>
</dbReference>
<protein>
    <submittedName>
        <fullName evidence="2">BNR repeat-containing protein</fullName>
    </submittedName>
</protein>
<dbReference type="Gene3D" id="2.115.10.20">
    <property type="entry name" value="Glycosyl hydrolase domain, family 43"/>
    <property type="match status" value="1"/>
</dbReference>
<dbReference type="Proteomes" id="UP000622317">
    <property type="component" value="Unassembled WGS sequence"/>
</dbReference>
<dbReference type="InterPro" id="IPR023296">
    <property type="entry name" value="Glyco_hydro_beta-prop_sf"/>
</dbReference>
<comment type="caution">
    <text evidence="2">The sequence shown here is derived from an EMBL/GenBank/DDBJ whole genome shotgun (WGS) entry which is preliminary data.</text>
</comment>
<dbReference type="AlphaFoldDB" id="A0A927IHV9"/>
<evidence type="ECO:0000313" key="3">
    <source>
        <dbReference type="Proteomes" id="UP000622317"/>
    </source>
</evidence>
<name>A0A927IHV9_9BACT</name>
<reference evidence="2" key="1">
    <citation type="submission" date="2020-09" db="EMBL/GenBank/DDBJ databases">
        <title>Pelagicoccus enzymogenes sp. nov. with an EPS production, isolated from marine sediment.</title>
        <authorList>
            <person name="Feng X."/>
        </authorList>
    </citation>
    <scope>NUCLEOTIDE SEQUENCE</scope>
    <source>
        <strain evidence="2">NFK12</strain>
    </source>
</reference>
<dbReference type="RefSeq" id="WP_191617221.1">
    <property type="nucleotide sequence ID" value="NZ_JACYFG010000032.1"/>
</dbReference>